<proteinExistence type="predicted"/>
<sequence>MQVDAKANSSFHDKIQEGIQVQIAPTTSMLVEVTENYLASQQFNQHAQKRFSTLFRSHHSAADLEDRIAAAHLLARAKGAPLDVLILLCCDNPMVSSPILKQSAVLTCSELTTQILQGTLADRQAIAQRTDLTPVLISHLLSFGEKLVAQTLLGNRETLPGISENLLGRMTRLSEADQERTGLNVMTQDKGKLDALVSSMEQGWYEHYQPEAKAVATAEQKVIATANPAVEPASHDTAPVADAHQDFLDSEDIALLEKLGGADWEQLDDEAIEALASSLAIEAISDAQDNERRFAFTIGANDADNARIPPLEVLDEHTRPATISFVGQDRSADDDLAATVDAKTGAVPEAQAHELTATVLEPTNDALPAAHVGAGKIDALDDALVQSQDALVQTALNRPLDQQEAAVLSEKLQTNPKSEPTPSQSATKPVDSDKDKTEDRKPQIKLTIRKRTSDVVNKEKTSVTDALPSIELCSATEDDWHKALDRLNRDFDPLSAERATTGFTEASQVAAAKPSATVSVQSLPAQTNSVAMPTAKVLSSETTLTEPRTAPSPASDTLVAAVVEPPKKSIQLEVTPVVDVTQIDKAPVKTEVESQSVKQGTHAQDHATAGFMPDMVSFEGLDLVEAVPDLPSATELLMKQQKSAAPFVEMVEPVELAYIENGKMVSIDEMQFAPMQVVVEQLAAERETKREHQTAPQHISADIADVDAMYKAEFGSDNQTNKMADDMTDLPALSGHRVVDVEEFAELKAAANIDQSKLTPENAAGLAPMPPATHAAPAGWHGPNSLLETANASGRVTGVADQFYQYDEATRLELLQSILADTLATMSHQNDDTKHRVMLEETIAQQLVMARFGNDRIHVADMMHEISGHRRLDMTRLLQDSGGEALVVYLYYIGLDESNTLSILLHGPDAVSHSYAKIEQLMTLYNQLYPTAAAKIVEQLFGAGRLVKATHIPIHDDGAGQLSPRLRGVDRSDFNSKANTAAPEFGRRTSMHD</sequence>
<feature type="region of interest" description="Disordered" evidence="1">
    <location>
        <begin position="965"/>
        <end position="993"/>
    </location>
</feature>
<evidence type="ECO:0000313" key="3">
    <source>
        <dbReference type="Proteomes" id="UP000234881"/>
    </source>
</evidence>
<name>A0A2N5XR22_9HYPH</name>
<comment type="caution">
    <text evidence="2">The sequence shown here is derived from an EMBL/GenBank/DDBJ whole genome shotgun (WGS) entry which is preliminary data.</text>
</comment>
<feature type="compositionally biased region" description="Polar residues" evidence="1">
    <location>
        <begin position="411"/>
        <end position="427"/>
    </location>
</feature>
<feature type="compositionally biased region" description="Basic and acidic residues" evidence="1">
    <location>
        <begin position="430"/>
        <end position="442"/>
    </location>
</feature>
<keyword evidence="3" id="KW-1185">Reference proteome</keyword>
<evidence type="ECO:0000313" key="2">
    <source>
        <dbReference type="EMBL" id="PLW76972.1"/>
    </source>
</evidence>
<protein>
    <recommendedName>
        <fullName evidence="4">DUF2336 domain-containing protein</fullName>
    </recommendedName>
</protein>
<accession>A0A2N5XR22</accession>
<gene>
    <name evidence="2" type="ORF">C0081_13080</name>
</gene>
<reference evidence="2 3" key="1">
    <citation type="submission" date="2018-01" db="EMBL/GenBank/DDBJ databases">
        <title>The draft genome sequence of Cohaesibacter sp. H1304.</title>
        <authorList>
            <person name="Wang N.-N."/>
            <person name="Du Z.-J."/>
        </authorList>
    </citation>
    <scope>NUCLEOTIDE SEQUENCE [LARGE SCALE GENOMIC DNA]</scope>
    <source>
        <strain evidence="2 3">H1304</strain>
    </source>
</reference>
<dbReference type="EMBL" id="PKUQ01000022">
    <property type="protein sequence ID" value="PLW76972.1"/>
    <property type="molecule type" value="Genomic_DNA"/>
</dbReference>
<organism evidence="2 3">
    <name type="scientific">Cohaesibacter celericrescens</name>
    <dbReference type="NCBI Taxonomy" id="2067669"/>
    <lineage>
        <taxon>Bacteria</taxon>
        <taxon>Pseudomonadati</taxon>
        <taxon>Pseudomonadota</taxon>
        <taxon>Alphaproteobacteria</taxon>
        <taxon>Hyphomicrobiales</taxon>
        <taxon>Cohaesibacteraceae</taxon>
    </lineage>
</organism>
<dbReference type="AlphaFoldDB" id="A0A2N5XR22"/>
<feature type="region of interest" description="Disordered" evidence="1">
    <location>
        <begin position="411"/>
        <end position="442"/>
    </location>
</feature>
<evidence type="ECO:0000256" key="1">
    <source>
        <dbReference type="SAM" id="MobiDB-lite"/>
    </source>
</evidence>
<evidence type="ECO:0008006" key="4">
    <source>
        <dbReference type="Google" id="ProtNLM"/>
    </source>
</evidence>
<dbReference type="Proteomes" id="UP000234881">
    <property type="component" value="Unassembled WGS sequence"/>
</dbReference>
<dbReference type="OrthoDB" id="8432219at2"/>